<comment type="caution">
    <text evidence="1">The sequence shown here is derived from an EMBL/GenBank/DDBJ whole genome shotgun (WGS) entry which is preliminary data.</text>
</comment>
<reference evidence="1" key="1">
    <citation type="submission" date="2023-04" db="EMBL/GenBank/DDBJ databases">
        <title>A chromosome-level genome assembly of the parasitoid wasp Eretmocerus hayati.</title>
        <authorList>
            <person name="Zhong Y."/>
            <person name="Liu S."/>
            <person name="Liu Y."/>
        </authorList>
    </citation>
    <scope>NUCLEOTIDE SEQUENCE</scope>
    <source>
        <strain evidence="1">ZJU_SS_LIU_2023</strain>
    </source>
</reference>
<evidence type="ECO:0000313" key="1">
    <source>
        <dbReference type="EMBL" id="KAJ8668036.1"/>
    </source>
</evidence>
<keyword evidence="2" id="KW-1185">Reference proteome</keyword>
<evidence type="ECO:0000313" key="2">
    <source>
        <dbReference type="Proteomes" id="UP001239111"/>
    </source>
</evidence>
<dbReference type="EMBL" id="CM056744">
    <property type="protein sequence ID" value="KAJ8668036.1"/>
    <property type="molecule type" value="Genomic_DNA"/>
</dbReference>
<dbReference type="Proteomes" id="UP001239111">
    <property type="component" value="Chromosome 4"/>
</dbReference>
<gene>
    <name evidence="1" type="ORF">QAD02_009699</name>
</gene>
<name>A0ACC2NBH3_9HYME</name>
<accession>A0ACC2NBH3</accession>
<organism evidence="1 2">
    <name type="scientific">Eretmocerus hayati</name>
    <dbReference type="NCBI Taxonomy" id="131215"/>
    <lineage>
        <taxon>Eukaryota</taxon>
        <taxon>Metazoa</taxon>
        <taxon>Ecdysozoa</taxon>
        <taxon>Arthropoda</taxon>
        <taxon>Hexapoda</taxon>
        <taxon>Insecta</taxon>
        <taxon>Pterygota</taxon>
        <taxon>Neoptera</taxon>
        <taxon>Endopterygota</taxon>
        <taxon>Hymenoptera</taxon>
        <taxon>Apocrita</taxon>
        <taxon>Proctotrupomorpha</taxon>
        <taxon>Chalcidoidea</taxon>
        <taxon>Aphelinidae</taxon>
        <taxon>Aphelininae</taxon>
        <taxon>Eretmocerus</taxon>
    </lineage>
</organism>
<protein>
    <submittedName>
        <fullName evidence="1">Uncharacterized protein</fullName>
    </submittedName>
</protein>
<proteinExistence type="predicted"/>
<sequence length="321" mass="35967">MKIRLLKFMERIGKAKNHIHGLIMIPVNIDYKLTNPDTGGLAVLGGIKTLPYQYAFSVALKRNGVYYCSGGIVSKTHVVTAAHCIFNNGNLVTEVTPLQVLVGSNDYTKPFGFLIDVDSVHIPKVYFKNLKNNINIGDIAVLKLLHHLDLSITNIQTRKLFLPEATSYKGTRNKFMGFGWNKFEKQNDIDHQITFRSGDLMGQLRSIEVEVVSMNECRIHYKQELDSQYLVCGRIKQSSTESIDNVCIGDSGGPLVFSGDVLVGILIGYEADCNDTTKPQIYIRATAYKMFIQRVAFGRAQQSDTQSIILPILPQFNDVNR</sequence>